<reference evidence="3 4" key="1">
    <citation type="journal article" date="2020" name="Genomics">
        <title>Complete, high-quality genomes from long-read metagenomic sequencing of two wolf lichen thalli reveals enigmatic genome architecture.</title>
        <authorList>
            <person name="McKenzie S.K."/>
            <person name="Walston R.F."/>
            <person name="Allen J.L."/>
        </authorList>
    </citation>
    <scope>NUCLEOTIDE SEQUENCE [LARGE SCALE GENOMIC DNA]</scope>
    <source>
        <strain evidence="3">WasteWater2</strain>
    </source>
</reference>
<feature type="chain" id="PRO_5034761064" evidence="2">
    <location>
        <begin position="23"/>
        <end position="183"/>
    </location>
</feature>
<organism evidence="3 4">
    <name type="scientific">Letharia columbiana</name>
    <dbReference type="NCBI Taxonomy" id="112416"/>
    <lineage>
        <taxon>Eukaryota</taxon>
        <taxon>Fungi</taxon>
        <taxon>Dikarya</taxon>
        <taxon>Ascomycota</taxon>
        <taxon>Pezizomycotina</taxon>
        <taxon>Lecanoromycetes</taxon>
        <taxon>OSLEUM clade</taxon>
        <taxon>Lecanoromycetidae</taxon>
        <taxon>Lecanorales</taxon>
        <taxon>Lecanorineae</taxon>
        <taxon>Parmeliaceae</taxon>
        <taxon>Letharia</taxon>
    </lineage>
</organism>
<keyword evidence="2" id="KW-0732">Signal</keyword>
<protein>
    <submittedName>
        <fullName evidence="3">Uncharacterized protein</fullName>
    </submittedName>
</protein>
<proteinExistence type="predicted"/>
<feature type="compositionally biased region" description="Low complexity" evidence="1">
    <location>
        <begin position="35"/>
        <end position="56"/>
    </location>
</feature>
<evidence type="ECO:0000313" key="4">
    <source>
        <dbReference type="Proteomes" id="UP000578531"/>
    </source>
</evidence>
<gene>
    <name evidence="3" type="ORF">HO173_009956</name>
</gene>
<dbReference type="GeneID" id="59291604"/>
<dbReference type="OrthoDB" id="5394352at2759"/>
<name>A0A8H6L1D7_9LECA</name>
<evidence type="ECO:0000313" key="3">
    <source>
        <dbReference type="EMBL" id="KAF6231873.1"/>
    </source>
</evidence>
<dbReference type="RefSeq" id="XP_037161305.1">
    <property type="nucleotide sequence ID" value="XM_037311843.1"/>
</dbReference>
<evidence type="ECO:0000256" key="2">
    <source>
        <dbReference type="SAM" id="SignalP"/>
    </source>
</evidence>
<feature type="region of interest" description="Disordered" evidence="1">
    <location>
        <begin position="34"/>
        <end position="56"/>
    </location>
</feature>
<keyword evidence="4" id="KW-1185">Reference proteome</keyword>
<dbReference type="EMBL" id="JACCJC010000053">
    <property type="protein sequence ID" value="KAF6231873.1"/>
    <property type="molecule type" value="Genomic_DNA"/>
</dbReference>
<accession>A0A8H6L1D7</accession>
<feature type="signal peptide" evidence="2">
    <location>
        <begin position="1"/>
        <end position="22"/>
    </location>
</feature>
<evidence type="ECO:0000256" key="1">
    <source>
        <dbReference type="SAM" id="MobiDB-lite"/>
    </source>
</evidence>
<comment type="caution">
    <text evidence="3">The sequence shown here is derived from an EMBL/GenBank/DDBJ whole genome shotgun (WGS) entry which is preliminary data.</text>
</comment>
<dbReference type="AlphaFoldDB" id="A0A8H6L1D7"/>
<sequence length="183" mass="19339">MITLCRFLSLLTVIASTALSLAVPPTSDLSPIHHPVNLTSTTPPTNVSSSSSPSANSVAHCFTNASPFARRRPRFTDCGAAIRLLPSNHIIGNFHNAGADDQFRLPVQKTCGSCTVEAKIQSGFSEDTSTWLGVGAAATQLNMACVNTFSFPVKIGGWTTTGSVERITVILRYAGMRSGLDAL</sequence>
<dbReference type="Proteomes" id="UP000578531">
    <property type="component" value="Unassembled WGS sequence"/>
</dbReference>